<evidence type="ECO:0000313" key="1">
    <source>
        <dbReference type="EMBL" id="KAK9690711.1"/>
    </source>
</evidence>
<proteinExistence type="predicted"/>
<accession>A0AAW1IMQ7</accession>
<dbReference type="AlphaFoldDB" id="A0AAW1IMQ7"/>
<dbReference type="Proteomes" id="UP001443914">
    <property type="component" value="Unassembled WGS sequence"/>
</dbReference>
<reference evidence="1" key="1">
    <citation type="submission" date="2024-03" db="EMBL/GenBank/DDBJ databases">
        <title>WGS assembly of Saponaria officinalis var. Norfolk2.</title>
        <authorList>
            <person name="Jenkins J."/>
            <person name="Shu S."/>
            <person name="Grimwood J."/>
            <person name="Barry K."/>
            <person name="Goodstein D."/>
            <person name="Schmutz J."/>
            <person name="Leebens-Mack J."/>
            <person name="Osbourn A."/>
        </authorList>
    </citation>
    <scope>NUCLEOTIDE SEQUENCE [LARGE SCALE GENOMIC DNA]</scope>
    <source>
        <strain evidence="1">JIC</strain>
    </source>
</reference>
<gene>
    <name evidence="1" type="ORF">RND81_09G148800</name>
</gene>
<dbReference type="PANTHER" id="PTHR34569:SF12">
    <property type="entry name" value="TRANSMEMBRANE PROTEIN"/>
    <property type="match status" value="1"/>
</dbReference>
<organism evidence="1 2">
    <name type="scientific">Saponaria officinalis</name>
    <name type="common">Common soapwort</name>
    <name type="synonym">Lychnis saponaria</name>
    <dbReference type="NCBI Taxonomy" id="3572"/>
    <lineage>
        <taxon>Eukaryota</taxon>
        <taxon>Viridiplantae</taxon>
        <taxon>Streptophyta</taxon>
        <taxon>Embryophyta</taxon>
        <taxon>Tracheophyta</taxon>
        <taxon>Spermatophyta</taxon>
        <taxon>Magnoliopsida</taxon>
        <taxon>eudicotyledons</taxon>
        <taxon>Gunneridae</taxon>
        <taxon>Pentapetalae</taxon>
        <taxon>Caryophyllales</taxon>
        <taxon>Caryophyllaceae</taxon>
        <taxon>Caryophylleae</taxon>
        <taxon>Saponaria</taxon>
    </lineage>
</organism>
<dbReference type="EMBL" id="JBDFQZ010000009">
    <property type="protein sequence ID" value="KAK9690711.1"/>
    <property type="molecule type" value="Genomic_DNA"/>
</dbReference>
<sequence>MCRPTHEPTTSHNITTVNKITMMEIIPVTYTSLSDLITVRDITLPSRVGSEHNITIKDPLVKQAALAYLSPQSTPPDIVPRWLERRCSCVEIVSDVVFGRIKRAMCRVFGARRRFGCEEIDGLLRDHGNSQRSMISSGVSYLSLELYEEFY</sequence>
<evidence type="ECO:0000313" key="2">
    <source>
        <dbReference type="Proteomes" id="UP001443914"/>
    </source>
</evidence>
<name>A0AAW1IMQ7_SAPOF</name>
<keyword evidence="2" id="KW-1185">Reference proteome</keyword>
<protein>
    <submittedName>
        <fullName evidence="1">Uncharacterized protein</fullName>
    </submittedName>
</protein>
<dbReference type="PANTHER" id="PTHR34569">
    <property type="entry name" value="EXPRESSED PROTEIN"/>
    <property type="match status" value="1"/>
</dbReference>
<comment type="caution">
    <text evidence="1">The sequence shown here is derived from an EMBL/GenBank/DDBJ whole genome shotgun (WGS) entry which is preliminary data.</text>
</comment>